<dbReference type="OrthoDB" id="8068875at2759"/>
<dbReference type="eggNOG" id="KOG0939">
    <property type="taxonomic scope" value="Eukaryota"/>
</dbReference>
<dbReference type="SUPFAM" id="SSF48371">
    <property type="entry name" value="ARM repeat"/>
    <property type="match status" value="1"/>
</dbReference>
<dbReference type="RefSeq" id="XP_001382850.2">
    <property type="nucleotide sequence ID" value="XM_001382813.1"/>
</dbReference>
<dbReference type="InterPro" id="IPR025527">
    <property type="entry name" value="HUWE1/Rev1_UBM"/>
</dbReference>
<evidence type="ECO:0000256" key="3">
    <source>
        <dbReference type="ARBA" id="ARBA00004906"/>
    </source>
</evidence>
<dbReference type="SUPFAM" id="SSF56204">
    <property type="entry name" value="Hect, E3 ligase catalytic domain"/>
    <property type="match status" value="1"/>
</dbReference>
<feature type="compositionally biased region" description="Polar residues" evidence="13">
    <location>
        <begin position="2146"/>
        <end position="2156"/>
    </location>
</feature>
<dbReference type="UniPathway" id="UPA00143"/>
<reference evidence="15 16" key="1">
    <citation type="journal article" date="2007" name="Nat. Biotechnol.">
        <title>Genome sequence of the lignocellulose-bioconverting and xylose-fermenting yeast Pichia stipitis.</title>
        <authorList>
            <person name="Jeffries T.W."/>
            <person name="Grigoriev I.V."/>
            <person name="Grimwood J."/>
            <person name="Laplaza J.M."/>
            <person name="Aerts A."/>
            <person name="Salamov A."/>
            <person name="Schmutz J."/>
            <person name="Lindquist E."/>
            <person name="Dehal P."/>
            <person name="Shapiro H."/>
            <person name="Jin Y.S."/>
            <person name="Passoth V."/>
            <person name="Richardson P.M."/>
        </authorList>
    </citation>
    <scope>NUCLEOTIDE SEQUENCE [LARGE SCALE GENOMIC DNA]</scope>
    <source>
        <strain evidence="16">ATCC 58785 / CBS 6054 / NBRC 10063 / NRRL Y-11545</strain>
    </source>
</reference>
<evidence type="ECO:0000256" key="8">
    <source>
        <dbReference type="ARBA" id="ARBA00022816"/>
    </source>
</evidence>
<dbReference type="PANTHER" id="PTHR11254">
    <property type="entry name" value="HECT DOMAIN UBIQUITIN-PROTEIN LIGASE"/>
    <property type="match status" value="1"/>
</dbReference>
<feature type="region of interest" description="Disordered" evidence="13">
    <location>
        <begin position="1910"/>
        <end position="1947"/>
    </location>
</feature>
<comment type="similarity">
    <text evidence="10">Belongs to the UPL family. TOM1/PTR1 subfamily.</text>
</comment>
<evidence type="ECO:0000259" key="14">
    <source>
        <dbReference type="PROSITE" id="PS50237"/>
    </source>
</evidence>
<dbReference type="KEGG" id="pic:PICST_81688"/>
<dbReference type="Gene3D" id="3.30.2410.10">
    <property type="entry name" value="Hect, E3 ligase catalytic domain"/>
    <property type="match status" value="1"/>
</dbReference>
<evidence type="ECO:0000256" key="6">
    <source>
        <dbReference type="ARBA" id="ARBA00022679"/>
    </source>
</evidence>
<dbReference type="EC" id="2.3.2.26" evidence="4"/>
<dbReference type="FunFam" id="3.30.2410.10:FF:000004">
    <property type="entry name" value="E3 ubiquitin-protein ligase HUWE1, variant"/>
    <property type="match status" value="1"/>
</dbReference>
<feature type="compositionally biased region" description="Acidic residues" evidence="13">
    <location>
        <begin position="1993"/>
        <end position="2041"/>
    </location>
</feature>
<dbReference type="Pfam" id="PF00632">
    <property type="entry name" value="HECT"/>
    <property type="match status" value="1"/>
</dbReference>
<feature type="region of interest" description="Disordered" evidence="13">
    <location>
        <begin position="231"/>
        <end position="259"/>
    </location>
</feature>
<feature type="region of interest" description="Disordered" evidence="13">
    <location>
        <begin position="2396"/>
        <end position="2431"/>
    </location>
</feature>
<dbReference type="InterPro" id="IPR010309">
    <property type="entry name" value="E3_Ub_ligase_DUF908"/>
</dbReference>
<feature type="compositionally biased region" description="Basic and acidic residues" evidence="13">
    <location>
        <begin position="2116"/>
        <end position="2125"/>
    </location>
</feature>
<dbReference type="InterPro" id="IPR000569">
    <property type="entry name" value="HECT_dom"/>
</dbReference>
<dbReference type="PANTHER" id="PTHR11254:SF67">
    <property type="entry name" value="E3 UBIQUITIN-PROTEIN LIGASE HUWE1"/>
    <property type="match status" value="1"/>
</dbReference>
<feature type="region of interest" description="Disordered" evidence="13">
    <location>
        <begin position="1978"/>
        <end position="2071"/>
    </location>
</feature>
<dbReference type="InterPro" id="IPR050409">
    <property type="entry name" value="E3_ubiq-protein_ligase"/>
</dbReference>
<gene>
    <name evidence="15" type="primary">TOM12</name>
    <name evidence="15" type="ORF">PICST_81688</name>
</gene>
<feature type="region of interest" description="Disordered" evidence="13">
    <location>
        <begin position="2269"/>
        <end position="2312"/>
    </location>
</feature>
<keyword evidence="8" id="KW-0509">mRNA transport</keyword>
<keyword evidence="16" id="KW-1185">Reference proteome</keyword>
<name>A3LNA3_PICST</name>
<evidence type="ECO:0000256" key="7">
    <source>
        <dbReference type="ARBA" id="ARBA00022786"/>
    </source>
</evidence>
<dbReference type="GO" id="GO:0061630">
    <property type="term" value="F:ubiquitin protein ligase activity"/>
    <property type="evidence" value="ECO:0007669"/>
    <property type="project" value="UniProtKB-EC"/>
</dbReference>
<evidence type="ECO:0000256" key="2">
    <source>
        <dbReference type="ARBA" id="ARBA00004123"/>
    </source>
</evidence>
<dbReference type="Proteomes" id="UP000002258">
    <property type="component" value="Chromosome 2"/>
</dbReference>
<dbReference type="Gene3D" id="1.25.10.10">
    <property type="entry name" value="Leucine-rich Repeat Variant"/>
    <property type="match status" value="1"/>
</dbReference>
<feature type="compositionally biased region" description="Basic and acidic residues" evidence="13">
    <location>
        <begin position="1910"/>
        <end position="1922"/>
    </location>
</feature>
<dbReference type="GO" id="GO:0051028">
    <property type="term" value="P:mRNA transport"/>
    <property type="evidence" value="ECO:0007669"/>
    <property type="project" value="UniProtKB-KW"/>
</dbReference>
<evidence type="ECO:0000256" key="4">
    <source>
        <dbReference type="ARBA" id="ARBA00012485"/>
    </source>
</evidence>
<feature type="compositionally biased region" description="Basic and acidic residues" evidence="13">
    <location>
        <begin position="2269"/>
        <end position="2303"/>
    </location>
</feature>
<dbReference type="FunCoup" id="A3LNA3">
    <property type="interactions" value="1124"/>
</dbReference>
<dbReference type="Pfam" id="PF14377">
    <property type="entry name" value="UBM"/>
    <property type="match status" value="2"/>
</dbReference>
<evidence type="ECO:0000256" key="9">
    <source>
        <dbReference type="ARBA" id="ARBA00023242"/>
    </source>
</evidence>
<keyword evidence="5" id="KW-0813">Transport</keyword>
<dbReference type="InterPro" id="IPR016024">
    <property type="entry name" value="ARM-type_fold"/>
</dbReference>
<proteinExistence type="inferred from homology"/>
<dbReference type="SMART" id="SM00119">
    <property type="entry name" value="HECTc"/>
    <property type="match status" value="1"/>
</dbReference>
<feature type="compositionally biased region" description="Acidic residues" evidence="13">
    <location>
        <begin position="2052"/>
        <end position="2071"/>
    </location>
</feature>
<comment type="subcellular location">
    <subcellularLocation>
        <location evidence="2">Nucleus</location>
    </subcellularLocation>
</comment>
<dbReference type="Pfam" id="PF06012">
    <property type="entry name" value="DUF908"/>
    <property type="match status" value="1"/>
</dbReference>
<dbReference type="Gene3D" id="3.90.1750.10">
    <property type="entry name" value="Hect, E3 ligase catalytic domains"/>
    <property type="match status" value="1"/>
</dbReference>
<feature type="compositionally biased region" description="Acidic residues" evidence="13">
    <location>
        <begin position="1923"/>
        <end position="1940"/>
    </location>
</feature>
<evidence type="ECO:0000256" key="11">
    <source>
        <dbReference type="ARBA" id="ARBA00076267"/>
    </source>
</evidence>
<dbReference type="InterPro" id="IPR035983">
    <property type="entry name" value="Hect_E3_ubiquitin_ligase"/>
</dbReference>
<dbReference type="GO" id="GO:0000209">
    <property type="term" value="P:protein polyubiquitination"/>
    <property type="evidence" value="ECO:0007669"/>
    <property type="project" value="TreeGrafter"/>
</dbReference>
<accession>A3LNA3</accession>
<dbReference type="GeneID" id="4837043"/>
<sequence length="3268" mass="375085">MIVEKRDHLERMEMAKPMRSLIDDLTSCSIKELPAKLEANLKWEKPRGDLLHWVSVLNRMDEIYEEIINKYDLENEFPRLQLFSQEEQTLICSCLKFTYILLDHCSDRQIYSSSERIFALLNTPTIDVRLHALEVAVLISEKYAQSSSSRYSAPKQIKNKVLQMARSYPPIVPPSYAKAHQEDPKAEESDKPSVMGDHFNFIDTLSSKKKYPSKWKSLEFPYYKTVLVNDQKKSQQPGSDRKKSEKTDKSDKSVHRSEGLSTFHLSEESVRKLTLEQIYDKASDSIPKDSWFEFGLVASVTKAFNTRSYESIKLREKLLQIKCLAIGFVCCMCSSQFTSSRLFEAEPYIFSFLVDLVSPTNDDKVSTQVYYAATRALECISSRKLWGSDIIRCMGGNVNHGILFQCIRHINKMVRSEDPIYFERGYIHFFNMLGNLINSKNLIPRLTSGGILNDLMSFFDLRTKYRWSCSAAVHLTSNYLKASPDSFEEFVNKDGFNLLINTIRYEVNFALQNPDYDGGAPTDAVVHYSISFRQANYIKNLMKLVSDLIQSDSGDRLRNLFDSPLLESFNQVLLNPEIFGPLILSTTIDSVFFIIHNEPTAFSILNEAKVVDTILDNFHTLFIPSGNLLVSLPEVIGAICLNNDGLKKVKEKGTISTFFQLFQDLECSKELVRSDMATNMGCSFDELGRHYPSLKPVILDATKKLIEDIVPYANEKMAGARFYTSSKGALYYSEEEEIIENEEGKNEIENWDSTDMAYILDNVFFFLGGLLQDSGQWGTDSMKVIPFQLWLNFLTMPNAPFDYITSNGVSTLLGILKYFDDEGREYGFPELFSRLKEQLENPIIQEFLNFDDPSVSFFSRFEEEEEMGTMFIQEFNILHTLLYIMTEIYVNPISLFHERFQQVLNVFGGTGLSTVTDVGLLLKRVVLEETIIRTNLPLEVCKQTERARSVAPEIPPLPICASEPSSKSLKQDFTSSKFKNTLQLRTFNHNFQTYTSSIFCSLGRVCSSKRPDFALTSWRRDAVALTIEVGRVLSTIFDVQIDNEYYWECYVLNIATVVLYSLTLRDRIKDSLYTSLAISLFQNGFFEKLKDFAHRLWMKILQIEPEEMKKTKEYSYISRDESSVVKNALNSSLAIFVKCVNTESFSNIPSAKLYFHTGYGKDADNRVTCALLVQIRLVALEFFQSIIGTQVLETSGLVDSRWGHPENIPSPVMEQVISIAKHVYLGRKETLDAEFIPLHVSNVSPPAEQVSYLVSLGMTRSEADHYFRHLQDVRDIANKKWPDCPQFDISEEQWEKYGQMIREENANFDLTFPTYRKSSELRELRKSGKNSLVVEFLAIAKQFPRTVDAINEFFLTIFVDVQEVVGKIFESIVYLVDIQNDKGQNLAVSIHLLQLLLRNERWSRSSGPIYEKFATFIASEIENHGELINEDYFSHSLTLFEQILVFRDFPVPEPTEYNEIKYNDIVLPFVIDEEKNSQIFEGILNLKNFTSMTSVIAVTRILVLYARNETYVMRIIKSDLFKELITLPKLLSKNVAGVELLKTPLVILIRRCLETTDVLHSHFAEEVRSQFGSSFKRTKDLRSFLREAAPCVMRNPEAFVDYISTCIRLEGYDGHPSFFEDKLPIVRIKTQTVEDVEMSEADEQKPVEEQKVLGSSGVMYILLKNLMEAVRSDWTTDTTEESNESVVTGTGNYNYICFLVKTIAELLGSYKQSKLEFLTFSRKPNTDEKVKPRPTALNFFIHQLIPKHSLEKPSVIELSRRSMVSALAKLAITSLVSTPLLTEKTVQTIKDEDIEMSYIRKYFVEILSRIFKDTANSSAVNTLKYGKLADLFELCSSVISTKYREEGGLQLDSEGTKWDIFFITKALLEKQIPGQITSIVADLDLNYPDIDKVIKASLKTVTAIAKAKVEDSEVHEGEHQGDKEDDDIVPEEVDDREETPDLFRNSTLGMYDVDFDSDEEEDELDYFEEGPLEVLMSGEDISASEDSSGLSDLDSDMEDEDIEDGYQEVEDINQDVSEDELNEDLDSEGSIDDIEIIDELDLGSHSDRGDNETEEGDNESTDASDFYDFEDDGEVSEYDSEVLDGWIEEFEREDDSANEGDESDLLARLGRNIMDGTRRRSRNADDNDNESSGSISDSEGDDLEFNPSNTNRSVLDSNGFPSPALAVLLDNFFRDADFAVQVNGIETRFDGNRDGSITRYFENVMRNRHKSDSDPVSHIHIKSVKDRWNDYLRIFYPNKNKDAILFRAIPGIVNRIESDSIDLFRRNKEEADRKRKEREDKRRQQEEEERKRKEEEAHERELHATNTTPHEPVIVRIADREVDISGTDIDPEFFEALPDDMREEVFTQHVRERRANATSTGSDAREIDPDFLNALPDQIRDEILQQEELARDYGIHERLDSGESEDEQEEWYEEPRFYSRNEETEETKKPKSRKVFYTPLVDRQGVSALVRILFAPLTINQRENVFHTLQYLCYSKQTRLEVMSMLIAILHECFTNQRTIEKIYAQICSRASGSKEIKKHSHLPVGSTTISIGIQIIEAVDYLLERNTHLRYYILTEHENPFILKKVNKKLKLKDFSKEYKYSINYLMMLLENNLVKNDQTFMDILARVLQISTRPLHVLQKLESEGEKNEKKQAPPFPPPVIPNSNFRQIIKILTANECSNTTFRRTISAMQNLSVLSNAQNIFSLELSEQAAALGLSIVGDLKSLTTELTQSTSFNTESKSFGKFSAASSDQAKLLRILTALDYMFESREKDRDIESDAAALGKLGEIQELTDLYKKLGLGNLWDALSDCLRELEDKQDLANVATALLPLIEALMVVCKHSKVRELQIKDVVKYEAKKIDFTKEPIERLFFSFTDEHKKILNQMVRTNPNLMSGPFGMLVRNPRVLEFDNKKNYFDRKLHLEKNENSKLSINVRREQVFLDSYRSLFFKSKDEFRNSKLEINFKGESGVDAGGVTREWYQVLSRQMFNPDYALFSPVASDETTFHPNRTSYVNPEHLSFFKFIGRVIGKAIYDNCYLDCHFSRAVYKRILGRPVSLKDMETLDLEYFKSLMWMLENDITDVITEDFSVETDDYGEHKIIDLIPNGRNIPVTEENKHDYVKKVVEYRLQTSVAEQMDNFLIGFHEIIPKELVAIFDEQELELLISGLPDISVIDWQSHTTYNNYSPSSLQIQWFWRAVKSFDNEERAKLLQFATGTSKVPLNGFKELSGANGTCKFSIHRDYGSTERLPSSHTCFNQIDLPAYETYETLRGSLLLAITEGHEGFGLA</sequence>
<dbReference type="GO" id="GO:0006511">
    <property type="term" value="P:ubiquitin-dependent protein catabolic process"/>
    <property type="evidence" value="ECO:0007669"/>
    <property type="project" value="TreeGrafter"/>
</dbReference>
<feature type="compositionally biased region" description="Acidic residues" evidence="13">
    <location>
        <begin position="2090"/>
        <end position="2104"/>
    </location>
</feature>
<dbReference type="PROSITE" id="PS50237">
    <property type="entry name" value="HECT"/>
    <property type="match status" value="1"/>
</dbReference>
<dbReference type="InParanoid" id="A3LNA3"/>
<keyword evidence="6" id="KW-0808">Transferase</keyword>
<organism evidence="15 16">
    <name type="scientific">Scheffersomyces stipitis (strain ATCC 58785 / CBS 6054 / NBRC 10063 / NRRL Y-11545)</name>
    <name type="common">Yeast</name>
    <name type="synonym">Pichia stipitis</name>
    <dbReference type="NCBI Taxonomy" id="322104"/>
    <lineage>
        <taxon>Eukaryota</taxon>
        <taxon>Fungi</taxon>
        <taxon>Dikarya</taxon>
        <taxon>Ascomycota</taxon>
        <taxon>Saccharomycotina</taxon>
        <taxon>Pichiomycetes</taxon>
        <taxon>Debaryomycetaceae</taxon>
        <taxon>Scheffersomyces</taxon>
    </lineage>
</organism>
<feature type="active site" description="Glycyl thioester intermediate" evidence="12">
    <location>
        <position position="3235"/>
    </location>
</feature>
<feature type="domain" description="HECT" evidence="14">
    <location>
        <begin position="2932"/>
        <end position="3268"/>
    </location>
</feature>
<dbReference type="OMA" id="DCHFSRE"/>
<comment type="pathway">
    <text evidence="3">Protein modification; protein ubiquitination.</text>
</comment>
<dbReference type="InterPro" id="IPR011989">
    <property type="entry name" value="ARM-like"/>
</dbReference>
<dbReference type="FunFam" id="3.90.1750.10:FF:000003">
    <property type="entry name" value="E3 ubiquitin-protein ligase UPL1"/>
    <property type="match status" value="1"/>
</dbReference>
<feature type="compositionally biased region" description="Low complexity" evidence="13">
    <location>
        <begin position="1980"/>
        <end position="1992"/>
    </location>
</feature>
<feature type="region of interest" description="Disordered" evidence="13">
    <location>
        <begin position="2090"/>
        <end position="2156"/>
    </location>
</feature>
<evidence type="ECO:0000313" key="15">
    <source>
        <dbReference type="EMBL" id="ABN64821.2"/>
    </source>
</evidence>
<evidence type="ECO:0000256" key="5">
    <source>
        <dbReference type="ARBA" id="ARBA00022448"/>
    </source>
</evidence>
<comment type="catalytic activity">
    <reaction evidence="1">
        <text>S-ubiquitinyl-[E2 ubiquitin-conjugating enzyme]-L-cysteine + [acceptor protein]-L-lysine = [E2 ubiquitin-conjugating enzyme]-L-cysteine + N(6)-ubiquitinyl-[acceptor protein]-L-lysine.</text>
        <dbReference type="EC" id="2.3.2.26"/>
    </reaction>
</comment>
<evidence type="ECO:0000256" key="10">
    <source>
        <dbReference type="ARBA" id="ARBA00034494"/>
    </source>
</evidence>
<dbReference type="GO" id="GO:0005634">
    <property type="term" value="C:nucleus"/>
    <property type="evidence" value="ECO:0007669"/>
    <property type="project" value="UniProtKB-SubCell"/>
</dbReference>
<feature type="region of interest" description="Disordered" evidence="13">
    <location>
        <begin position="173"/>
        <end position="194"/>
    </location>
</feature>
<evidence type="ECO:0000256" key="13">
    <source>
        <dbReference type="SAM" id="MobiDB-lite"/>
    </source>
</evidence>
<evidence type="ECO:0000313" key="16">
    <source>
        <dbReference type="Proteomes" id="UP000002258"/>
    </source>
</evidence>
<dbReference type="Pfam" id="PF06025">
    <property type="entry name" value="DUF913"/>
    <property type="match status" value="1"/>
</dbReference>
<evidence type="ECO:0000256" key="1">
    <source>
        <dbReference type="ARBA" id="ARBA00000885"/>
    </source>
</evidence>
<dbReference type="EMBL" id="CP000496">
    <property type="protein sequence ID" value="ABN64821.2"/>
    <property type="molecule type" value="Genomic_DNA"/>
</dbReference>
<keyword evidence="9" id="KW-0539">Nucleus</keyword>
<feature type="compositionally biased region" description="Basic and acidic residues" evidence="13">
    <location>
        <begin position="179"/>
        <end position="191"/>
    </location>
</feature>
<protein>
    <recommendedName>
        <fullName evidence="4">HECT-type E3 ubiquitin transferase</fullName>
        <ecNumber evidence="4">2.3.2.26</ecNumber>
    </recommendedName>
    <alternativeName>
        <fullName evidence="11">HECT-type E3 ubiquitin transferase TOM1</fullName>
    </alternativeName>
</protein>
<feature type="compositionally biased region" description="Acidic residues" evidence="13">
    <location>
        <begin position="2402"/>
        <end position="2412"/>
    </location>
</feature>
<dbReference type="HOGENOM" id="CLU_000215_0_1_1"/>
<dbReference type="GO" id="GO:0005737">
    <property type="term" value="C:cytoplasm"/>
    <property type="evidence" value="ECO:0007669"/>
    <property type="project" value="TreeGrafter"/>
</dbReference>
<dbReference type="CDD" id="cd00078">
    <property type="entry name" value="HECTc"/>
    <property type="match status" value="1"/>
</dbReference>
<feature type="compositionally biased region" description="Basic and acidic residues" evidence="13">
    <location>
        <begin position="239"/>
        <end position="258"/>
    </location>
</feature>
<feature type="compositionally biased region" description="Basic and acidic residues" evidence="13">
    <location>
        <begin position="2042"/>
        <end position="2051"/>
    </location>
</feature>
<dbReference type="InterPro" id="IPR010314">
    <property type="entry name" value="E3_Ub_ligase_DUF913"/>
</dbReference>
<dbReference type="STRING" id="322104.A3LNA3"/>
<dbReference type="Gene3D" id="3.30.2160.10">
    <property type="entry name" value="Hect, E3 ligase catalytic domain"/>
    <property type="match status" value="1"/>
</dbReference>
<keyword evidence="7 12" id="KW-0833">Ubl conjugation pathway</keyword>
<evidence type="ECO:0000256" key="12">
    <source>
        <dbReference type="PROSITE-ProRule" id="PRU00104"/>
    </source>
</evidence>
<dbReference type="FunFam" id="3.30.2160.10:FF:000001">
    <property type="entry name" value="E3 ubiquitin-protein ligase NEDD4-like"/>
    <property type="match status" value="1"/>
</dbReference>
<feature type="compositionally biased region" description="Basic and acidic residues" evidence="13">
    <location>
        <begin position="2413"/>
        <end position="2429"/>
    </location>
</feature>